<protein>
    <recommendedName>
        <fullName evidence="9">Mitogen-activated protein kinase binding protein 1</fullName>
    </recommendedName>
</protein>
<evidence type="ECO:0000256" key="4">
    <source>
        <dbReference type="SAM" id="MobiDB-lite"/>
    </source>
</evidence>
<dbReference type="InterPro" id="IPR055292">
    <property type="entry name" value="MABP1"/>
</dbReference>
<dbReference type="GO" id="GO:0043124">
    <property type="term" value="P:negative regulation of canonical NF-kappaB signal transduction"/>
    <property type="evidence" value="ECO:0007669"/>
    <property type="project" value="TreeGrafter"/>
</dbReference>
<feature type="region of interest" description="Disordered" evidence="4">
    <location>
        <begin position="765"/>
        <end position="855"/>
    </location>
</feature>
<feature type="region of interest" description="Disordered" evidence="4">
    <location>
        <begin position="1427"/>
        <end position="1520"/>
    </location>
</feature>
<dbReference type="Pfam" id="PF24782">
    <property type="entry name" value="WD40_MABP1-WDR62_2nd"/>
    <property type="match status" value="1"/>
</dbReference>
<dbReference type="Ensembl" id="ENSAOCT00000022884.2">
    <property type="protein sequence ID" value="ENSAOCP00000029102.2"/>
    <property type="gene ID" value="ENSAOCG00000019203.2"/>
</dbReference>
<evidence type="ECO:0000256" key="1">
    <source>
        <dbReference type="ARBA" id="ARBA00022574"/>
    </source>
</evidence>
<evidence type="ECO:0000259" key="5">
    <source>
        <dbReference type="Pfam" id="PF24780"/>
    </source>
</evidence>
<evidence type="ECO:0000313" key="7">
    <source>
        <dbReference type="Ensembl" id="ENSAOCP00000029102.2"/>
    </source>
</evidence>
<feature type="compositionally biased region" description="Polar residues" evidence="4">
    <location>
        <begin position="1158"/>
        <end position="1205"/>
    </location>
</feature>
<dbReference type="PROSITE" id="PS50082">
    <property type="entry name" value="WD_REPEATS_2"/>
    <property type="match status" value="2"/>
</dbReference>
<evidence type="ECO:0000256" key="3">
    <source>
        <dbReference type="PROSITE-ProRule" id="PRU00221"/>
    </source>
</evidence>
<feature type="region of interest" description="Disordered" evidence="4">
    <location>
        <begin position="988"/>
        <end position="1407"/>
    </location>
</feature>
<feature type="compositionally biased region" description="Low complexity" evidence="4">
    <location>
        <begin position="1464"/>
        <end position="1486"/>
    </location>
</feature>
<dbReference type="Gene3D" id="2.130.10.10">
    <property type="entry name" value="YVTN repeat-like/Quinoprotein amine dehydrogenase"/>
    <property type="match status" value="4"/>
</dbReference>
<evidence type="ECO:0000313" key="8">
    <source>
        <dbReference type="Proteomes" id="UP001501940"/>
    </source>
</evidence>
<feature type="compositionally biased region" description="Low complexity" evidence="4">
    <location>
        <begin position="1285"/>
        <end position="1300"/>
    </location>
</feature>
<feature type="compositionally biased region" description="Low complexity" evidence="4">
    <location>
        <begin position="1326"/>
        <end position="1351"/>
    </location>
</feature>
<feature type="compositionally biased region" description="Pro residues" evidence="4">
    <location>
        <begin position="1301"/>
        <end position="1319"/>
    </location>
</feature>
<dbReference type="PROSITE" id="PS50294">
    <property type="entry name" value="WD_REPEATS_REGION"/>
    <property type="match status" value="1"/>
</dbReference>
<feature type="compositionally biased region" description="Pro residues" evidence="4">
    <location>
        <begin position="1487"/>
        <end position="1498"/>
    </location>
</feature>
<dbReference type="PANTHER" id="PTHR44813">
    <property type="entry name" value="MITOGEN-ACTIVATED PROTEIN KINASE-BINDING PROTEIN 1"/>
    <property type="match status" value="1"/>
</dbReference>
<keyword evidence="8" id="KW-1185">Reference proteome</keyword>
<accession>A0A3Q1CMG7</accession>
<feature type="repeat" description="WD" evidence="3">
    <location>
        <begin position="716"/>
        <end position="757"/>
    </location>
</feature>
<dbReference type="InterPro" id="IPR015943">
    <property type="entry name" value="WD40/YVTN_repeat-like_dom_sf"/>
</dbReference>
<feature type="compositionally biased region" description="Low complexity" evidence="4">
    <location>
        <begin position="1383"/>
        <end position="1396"/>
    </location>
</feature>
<feature type="compositionally biased region" description="Polar residues" evidence="4">
    <location>
        <begin position="924"/>
        <end position="934"/>
    </location>
</feature>
<dbReference type="FunFam" id="2.130.10.10:FF:000046">
    <property type="entry name" value="WD repeat-containing protein 62 isoform 1"/>
    <property type="match status" value="1"/>
</dbReference>
<dbReference type="InterPro" id="IPR056161">
    <property type="entry name" value="WD40_MABP1-WDR62_1st"/>
</dbReference>
<dbReference type="PANTHER" id="PTHR44813:SF1">
    <property type="entry name" value="MITOGEN-ACTIVATED PROTEIN KINASE-BINDING PROTEIN 1"/>
    <property type="match status" value="1"/>
</dbReference>
<feature type="domain" description="MABP1/WDR62 first WD40" evidence="5">
    <location>
        <begin position="57"/>
        <end position="392"/>
    </location>
</feature>
<organism evidence="7 8">
    <name type="scientific">Amphiprion ocellaris</name>
    <name type="common">Clown anemonefish</name>
    <dbReference type="NCBI Taxonomy" id="80972"/>
    <lineage>
        <taxon>Eukaryota</taxon>
        <taxon>Metazoa</taxon>
        <taxon>Chordata</taxon>
        <taxon>Craniata</taxon>
        <taxon>Vertebrata</taxon>
        <taxon>Euteleostomi</taxon>
        <taxon>Actinopterygii</taxon>
        <taxon>Neopterygii</taxon>
        <taxon>Teleostei</taxon>
        <taxon>Neoteleostei</taxon>
        <taxon>Acanthomorphata</taxon>
        <taxon>Ovalentaria</taxon>
        <taxon>Pomacentridae</taxon>
        <taxon>Amphiprion</taxon>
    </lineage>
</organism>
<keyword evidence="2" id="KW-0677">Repeat</keyword>
<dbReference type="Pfam" id="PF24780">
    <property type="entry name" value="WD40_MABP1-WDR62_1st"/>
    <property type="match status" value="1"/>
</dbReference>
<evidence type="ECO:0008006" key="9">
    <source>
        <dbReference type="Google" id="ProtNLM"/>
    </source>
</evidence>
<feature type="compositionally biased region" description="Basic and acidic residues" evidence="4">
    <location>
        <begin position="1142"/>
        <end position="1155"/>
    </location>
</feature>
<feature type="region of interest" description="Disordered" evidence="4">
    <location>
        <begin position="474"/>
        <end position="495"/>
    </location>
</feature>
<dbReference type="GO" id="GO:0046330">
    <property type="term" value="P:positive regulation of JNK cascade"/>
    <property type="evidence" value="ECO:0007669"/>
    <property type="project" value="TreeGrafter"/>
</dbReference>
<feature type="repeat" description="WD" evidence="3">
    <location>
        <begin position="424"/>
        <end position="446"/>
    </location>
</feature>
<dbReference type="SUPFAM" id="SSF50978">
    <property type="entry name" value="WD40 repeat-like"/>
    <property type="match status" value="2"/>
</dbReference>
<dbReference type="RefSeq" id="XP_023148184.2">
    <property type="nucleotide sequence ID" value="XM_023292416.3"/>
</dbReference>
<dbReference type="SMART" id="SM00320">
    <property type="entry name" value="WD40"/>
    <property type="match status" value="12"/>
</dbReference>
<dbReference type="InterPro" id="IPR036322">
    <property type="entry name" value="WD40_repeat_dom_sf"/>
</dbReference>
<evidence type="ECO:0000259" key="6">
    <source>
        <dbReference type="Pfam" id="PF24782"/>
    </source>
</evidence>
<feature type="compositionally biased region" description="Polar residues" evidence="4">
    <location>
        <begin position="766"/>
        <end position="778"/>
    </location>
</feature>
<reference evidence="7" key="3">
    <citation type="submission" date="2025-09" db="UniProtKB">
        <authorList>
            <consortium name="Ensembl"/>
        </authorList>
    </citation>
    <scope>IDENTIFICATION</scope>
</reference>
<dbReference type="InterPro" id="IPR056162">
    <property type="entry name" value="WD40_MABP1-WDR62_2nd"/>
</dbReference>
<dbReference type="InterPro" id="IPR001680">
    <property type="entry name" value="WD40_rpt"/>
</dbReference>
<feature type="compositionally biased region" description="Basic and acidic residues" evidence="4">
    <location>
        <begin position="834"/>
        <end position="844"/>
    </location>
</feature>
<feature type="compositionally biased region" description="Low complexity" evidence="4">
    <location>
        <begin position="1081"/>
        <end position="1111"/>
    </location>
</feature>
<feature type="compositionally biased region" description="Acidic residues" evidence="4">
    <location>
        <begin position="883"/>
        <end position="892"/>
    </location>
</feature>
<reference evidence="7 8" key="1">
    <citation type="submission" date="2022-01" db="EMBL/GenBank/DDBJ databases">
        <title>A chromosome-scale genome assembly of the false clownfish, Amphiprion ocellaris.</title>
        <authorList>
            <person name="Ryu T."/>
        </authorList>
    </citation>
    <scope>NUCLEOTIDE SEQUENCE [LARGE SCALE GENOMIC DNA]</scope>
</reference>
<sequence>MTADGTGTGTIRSRIKNLLRSPSIRLRRSGTARNQRDLSGKVTLEKVLGITAPGNRALACDPRTGLLAYPAGCVVVLLNPRKNKQHHIFNSSRKAITTLAFSPDGKYVVTGESGHMPAVRVWDVSEHVQVSELQEHKYGVACVAFSPNGKYIVSVGYQHDMIVNVWNWKKNVVVAANKVSSKVTAVSFSDDSSYFVTAGNRHVKFWYLDHAKTSKVNATVPLLGRSGLLGELRNNFFSDVACGRGRQAASTFCITSSGLLCEFNDRRLLDKWVELRRVDSAATAQATCLSVTDELIFCGCSDGTVRAFSPINLHFLCTLPRPHSLGADIASMVDASQLFSCRPESRYPDTVAVTYDSTNRWLSCVYNDHSVYVWDVRDLRDPRRAGKLYSALYHSSCVWSLEVYPDEGGSGRGGGEVHLPPGSFLSCSSDNTIRLWNIDGHNILQRNILSHDLQKVIYVDDSVTSLMDTESITITGGNSEKAGPTGSEGQQMDQSRAGIRTLRVSPDGRHLASGDRMGVLRIHDLDTMEEILNVQAHDSEILCLEFSKPDTGLQLLATASRDRLIHVLDAGKEYSLVQTLDEHSSSITAVRFAANESKVRMISCGADKSVYFRTAQQMGEGLEFTRTHHVVRKTTLYDMDIEPTRKYAAVGCQDRSIRIFNISNGKQKKLYKGSQGEDGTLIKVQIDPSGLYIATSCSDKNISIFDFYSGECVATMFGHSEIVTGLKFSSDCRHLITVSGDSCIFVWRLSPELTIRMRQRLADLRPTSSAPNSQNAPQQKAVKLSGRETSSPRVVTMSSDSDKEEEEEEEEEGEELGCPYMVTAGCLEEETEAKDETFSRDKTETSAGRLPRRRWSRRTDSADEVLMVKSMLDLRMLDSFCPDEQEEQQVEQDEVKTRPLDKSHSPSQRRRGQGGEVGLHRTNQELGSTVSLQVATAWADDKTRTNQRPDFILLSSQSPDREDPVLYPDQWEDRVSLAGSEFQVKEVCPAAAGGRQDKPSPDSGCSLGFNSRLSSPDRPVGDDSEPTEPLSMDGNSSELDMEDEDDEGGGRGGGEDRRSQLVPQTPDQEAFLKEHFVTLADRSVSGSPSRASHSSSESLSISSRFLSQNSSASRSVLPLPSRNTGGGEGEAKARPLVSEVRPLMDENTRTQDRRVAWNQDQIQKQNEDQNSSLQDQVKSQNRTNQDQTPNHIQNQIQQSPDQLHSQVEEESSSGQQAYRPSPLKKKVQTTVESRRNLGPTARAVASHINSSTGLRKAQSVHSLLSDTGDPSVSQVTSRPSKEVTPQLLLPPQRPTTLPSSPRRPPSTALPPQKPTPASPRSPQQETAATPAAANTPRKSSSSSVTGASSRSYMSPTASSMAKMSRSVSVGDGLNVEPTEEPAVTSLSSVVTSSSQVKDTPPPVAAVVPSNAALTTPPHAAVVPVVVSSCPSSSSSLGNHGNQTVPPPRGLQARVPGSSRPLPDKPSLASFSPSSKSTASLSTSSSSRPPPVSVSPLTPPWQEEEPQTPAGSSTGQVDDADQPISIDTCRALTNELQSCFKRATHLYRKVSGSSANDSTPEQHQMSLLLSEAFQAMRAELDSLPLSSPSMLGGVGEVKTAALLEEYSLLLLQAVHRRISSST</sequence>
<feature type="compositionally biased region" description="Acidic residues" evidence="4">
    <location>
        <begin position="802"/>
        <end position="815"/>
    </location>
</feature>
<feature type="domain" description="MABP1/WDR62 second WD40" evidence="6">
    <location>
        <begin position="398"/>
        <end position="749"/>
    </location>
</feature>
<dbReference type="Proteomes" id="UP001501940">
    <property type="component" value="Chromosome 20"/>
</dbReference>
<reference evidence="7" key="2">
    <citation type="submission" date="2025-08" db="UniProtKB">
        <authorList>
            <consortium name="Ensembl"/>
        </authorList>
    </citation>
    <scope>IDENTIFICATION</scope>
</reference>
<evidence type="ECO:0000256" key="2">
    <source>
        <dbReference type="ARBA" id="ARBA00022737"/>
    </source>
</evidence>
<feature type="compositionally biased region" description="Basic and acidic residues" evidence="4">
    <location>
        <begin position="893"/>
        <end position="904"/>
    </location>
</feature>
<dbReference type="GO" id="GO:0005737">
    <property type="term" value="C:cytoplasm"/>
    <property type="evidence" value="ECO:0007669"/>
    <property type="project" value="TreeGrafter"/>
</dbReference>
<feature type="compositionally biased region" description="Polar residues" evidence="4">
    <location>
        <begin position="1352"/>
        <end position="1367"/>
    </location>
</feature>
<dbReference type="GeneID" id="111583359"/>
<feature type="compositionally biased region" description="Polar residues" evidence="4">
    <location>
        <begin position="1247"/>
        <end position="1278"/>
    </location>
</feature>
<name>A0A3Q1CMG7_AMPOC</name>
<dbReference type="STRING" id="80972.ENSAOCP00000029102"/>
<feature type="compositionally biased region" description="Polar residues" evidence="4">
    <location>
        <begin position="787"/>
        <end position="799"/>
    </location>
</feature>
<proteinExistence type="predicted"/>
<feature type="region of interest" description="Disordered" evidence="4">
    <location>
        <begin position="883"/>
        <end position="972"/>
    </location>
</feature>
<dbReference type="GeneTree" id="ENSGT00940000164564"/>
<keyword evidence="1 3" id="KW-0853">WD repeat</keyword>
<gene>
    <name evidence="7" type="primary">MAPKBP1</name>
</gene>